<dbReference type="Pfam" id="PF00497">
    <property type="entry name" value="SBP_bac_3"/>
    <property type="match status" value="1"/>
</dbReference>
<dbReference type="SUPFAM" id="SSF53850">
    <property type="entry name" value="Periplasmic binding protein-like II"/>
    <property type="match status" value="1"/>
</dbReference>
<dbReference type="PANTHER" id="PTHR35936:SF17">
    <property type="entry name" value="ARGININE-BINDING EXTRACELLULAR PROTEIN ARTP"/>
    <property type="match status" value="1"/>
</dbReference>
<evidence type="ECO:0000259" key="2">
    <source>
        <dbReference type="SMART" id="SM00062"/>
    </source>
</evidence>
<organism evidence="3 4">
    <name type="scientific">Nocardia otitidiscaviarum</name>
    <dbReference type="NCBI Taxonomy" id="1823"/>
    <lineage>
        <taxon>Bacteria</taxon>
        <taxon>Bacillati</taxon>
        <taxon>Actinomycetota</taxon>
        <taxon>Actinomycetes</taxon>
        <taxon>Mycobacteriales</taxon>
        <taxon>Nocardiaceae</taxon>
        <taxon>Nocardia</taxon>
    </lineage>
</organism>
<evidence type="ECO:0000313" key="4">
    <source>
        <dbReference type="Proteomes" id="UP000317039"/>
    </source>
</evidence>
<protein>
    <submittedName>
        <fullName evidence="3">Ectoine/hydroxyectoine ABC transporter substrate-binding protein EhuB</fullName>
    </submittedName>
</protein>
<feature type="domain" description="Solute-binding protein family 3/N-terminal" evidence="2">
    <location>
        <begin position="73"/>
        <end position="301"/>
    </location>
</feature>
<dbReference type="PANTHER" id="PTHR35936">
    <property type="entry name" value="MEMBRANE-BOUND LYTIC MUREIN TRANSGLYCOSYLASE F"/>
    <property type="match status" value="1"/>
</dbReference>
<dbReference type="GO" id="GO:0051470">
    <property type="term" value="P:ectoine transmembrane transport"/>
    <property type="evidence" value="ECO:0007669"/>
    <property type="project" value="InterPro"/>
</dbReference>
<dbReference type="EMBL" id="CP041695">
    <property type="protein sequence ID" value="QDP78444.1"/>
    <property type="molecule type" value="Genomic_DNA"/>
</dbReference>
<dbReference type="InterPro" id="IPR001638">
    <property type="entry name" value="Solute-binding_3/MltF_N"/>
</dbReference>
<name>A0A516NHQ4_9NOCA</name>
<evidence type="ECO:0000256" key="1">
    <source>
        <dbReference type="ARBA" id="ARBA00022729"/>
    </source>
</evidence>
<dbReference type="SMART" id="SM00062">
    <property type="entry name" value="PBPb"/>
    <property type="match status" value="1"/>
</dbReference>
<dbReference type="InterPro" id="IPR014337">
    <property type="entry name" value="Ectoine_EhuB"/>
</dbReference>
<proteinExistence type="predicted"/>
<dbReference type="AlphaFoldDB" id="A0A516NHQ4"/>
<reference evidence="3 4" key="1">
    <citation type="submission" date="2019-07" db="EMBL/GenBank/DDBJ databases">
        <title>Complete Genome Sequence and Methylome Analysis of Nocardia otitidis-caviarum NEB252.</title>
        <authorList>
            <person name="Fomenkov A."/>
            <person name="Anton B.P."/>
            <person name="Vincze T."/>
            <person name="Roberts R.J."/>
        </authorList>
    </citation>
    <scope>NUCLEOTIDE SEQUENCE [LARGE SCALE GENOMIC DNA]</scope>
    <source>
        <strain evidence="3 4">NEB252</strain>
    </source>
</reference>
<dbReference type="NCBIfam" id="TIGR02995">
    <property type="entry name" value="ectoine_ehuB"/>
    <property type="match status" value="1"/>
</dbReference>
<dbReference type="GO" id="GO:0033294">
    <property type="term" value="F:ectoine binding"/>
    <property type="evidence" value="ECO:0007669"/>
    <property type="project" value="InterPro"/>
</dbReference>
<accession>A0A516NHQ4</accession>
<dbReference type="Gene3D" id="3.40.190.10">
    <property type="entry name" value="Periplasmic binding protein-like II"/>
    <property type="match status" value="2"/>
</dbReference>
<sequence>MRKARLSMRTRFIQWAIPSRRTVRTSPTSGRPRGRLRPILALTAAALLAVTGCGVGGDDAAATTYSDAKSSGRIKVGFANEAPWAYLDENGELTGYAPTVARAVLKKLGIDEVEGVVTDFGGLIDGLRAQNYAFVAAGMFINPERCENSDFAIPDYQVGSAFMVPEGNPRNITRFEDITRENVRVATLGGAVENGYAEQAGVPGNLIEPMAKQDDILRAVDNGDVYGAAILDVTASWLVKNNPGAGLEVTPSFNFSDRPDVGTFNFRLDDDEFREDFNRELRALHESGEWLQLVEPYGLTAANEPDPGMTTESYCTA</sequence>
<gene>
    <name evidence="3" type="primary">ehuB</name>
    <name evidence="3" type="ORF">FOH10_06470</name>
</gene>
<evidence type="ECO:0000313" key="3">
    <source>
        <dbReference type="EMBL" id="QDP78444.1"/>
    </source>
</evidence>
<dbReference type="KEGG" id="nod:FOH10_06470"/>
<dbReference type="Proteomes" id="UP000317039">
    <property type="component" value="Chromosome"/>
</dbReference>
<keyword evidence="1" id="KW-0732">Signal</keyword>